<dbReference type="Pfam" id="PF08021">
    <property type="entry name" value="FAD_binding_9"/>
    <property type="match status" value="1"/>
</dbReference>
<dbReference type="Pfam" id="PF04954">
    <property type="entry name" value="SIP"/>
    <property type="match status" value="1"/>
</dbReference>
<dbReference type="Proteomes" id="UP000469185">
    <property type="component" value="Unassembled WGS sequence"/>
</dbReference>
<gene>
    <name evidence="3" type="ORF">G1H11_06910</name>
</gene>
<sequence length="334" mass="36058">MTITATEQDAATTPAGTAGTNTTPAPQVSPWRPFRIVVARVQQLSPAFLRITFTGEDLDQFGHDGPDQRIKLYIPRAGQDLPEFSGPDWYLQYRAMDPAVRGSVRTYTIRAVRPEQRELDVDFVLHGHGDLGPTGPAAIWAATASVGDELAAIGPNRLHDGDCRGHEWNPPPAARDILIAGDETAVPAIGGILDTLTHAQTAARVRVFLEVPAPADVLDLPAPEHTEITWLPRQLPDGTAVPHGQRLVEAVSAATFDAPASTLDHSSLVDTVDIDLEVLWEVAAGTSSTVYAWVAGEAGAVKAIRRHLVRERGIDKRAVTFMGYWRLGRSLDDG</sequence>
<protein>
    <submittedName>
        <fullName evidence="3">Siderophore-interacting protein</fullName>
    </submittedName>
</protein>
<dbReference type="GO" id="GO:0016491">
    <property type="term" value="F:oxidoreductase activity"/>
    <property type="evidence" value="ECO:0007669"/>
    <property type="project" value="InterPro"/>
</dbReference>
<feature type="domain" description="FAD-binding FR-type" evidence="2">
    <location>
        <begin position="31"/>
        <end position="162"/>
    </location>
</feature>
<feature type="compositionally biased region" description="Low complexity" evidence="1">
    <location>
        <begin position="10"/>
        <end position="26"/>
    </location>
</feature>
<evidence type="ECO:0000313" key="4">
    <source>
        <dbReference type="Proteomes" id="UP000469185"/>
    </source>
</evidence>
<reference evidence="3 4" key="1">
    <citation type="submission" date="2020-02" db="EMBL/GenBank/DDBJ databases">
        <authorList>
            <person name="Li X.-J."/>
            <person name="Feng X.-M."/>
        </authorList>
    </citation>
    <scope>NUCLEOTIDE SEQUENCE [LARGE SCALE GENOMIC DNA]</scope>
    <source>
        <strain evidence="3 4">CGMCC 4.7225</strain>
    </source>
</reference>
<evidence type="ECO:0000313" key="3">
    <source>
        <dbReference type="EMBL" id="NED95041.1"/>
    </source>
</evidence>
<proteinExistence type="predicted"/>
<dbReference type="InterPro" id="IPR013113">
    <property type="entry name" value="SIP_FAD-bd"/>
</dbReference>
<name>A0A6N9YJ19_9ACTN</name>
<accession>A0A6N9YJ19</accession>
<dbReference type="PANTHER" id="PTHR30157:SF0">
    <property type="entry name" value="NADPH-DEPENDENT FERRIC-CHELATE REDUCTASE"/>
    <property type="match status" value="1"/>
</dbReference>
<dbReference type="InterPro" id="IPR017938">
    <property type="entry name" value="Riboflavin_synthase-like_b-brl"/>
</dbReference>
<dbReference type="Gene3D" id="2.40.30.10">
    <property type="entry name" value="Translation factors"/>
    <property type="match status" value="1"/>
</dbReference>
<evidence type="ECO:0000256" key="1">
    <source>
        <dbReference type="SAM" id="MobiDB-lite"/>
    </source>
</evidence>
<dbReference type="CDD" id="cd06193">
    <property type="entry name" value="siderophore_interacting"/>
    <property type="match status" value="1"/>
</dbReference>
<dbReference type="InterPro" id="IPR017927">
    <property type="entry name" value="FAD-bd_FR_type"/>
</dbReference>
<comment type="caution">
    <text evidence="3">The sequence shown here is derived from an EMBL/GenBank/DDBJ whole genome shotgun (WGS) entry which is preliminary data.</text>
</comment>
<dbReference type="Gene3D" id="3.40.50.80">
    <property type="entry name" value="Nucleotide-binding domain of ferredoxin-NADP reductase (FNR) module"/>
    <property type="match status" value="1"/>
</dbReference>
<dbReference type="InterPro" id="IPR007037">
    <property type="entry name" value="SIP_rossman_dom"/>
</dbReference>
<dbReference type="PANTHER" id="PTHR30157">
    <property type="entry name" value="FERRIC REDUCTASE, NADPH-DEPENDENT"/>
    <property type="match status" value="1"/>
</dbReference>
<evidence type="ECO:0000259" key="2">
    <source>
        <dbReference type="PROSITE" id="PS51384"/>
    </source>
</evidence>
<dbReference type="InterPro" id="IPR039374">
    <property type="entry name" value="SIP_fam"/>
</dbReference>
<dbReference type="RefSeq" id="WP_163817404.1">
    <property type="nucleotide sequence ID" value="NZ_JAAGOB010000003.1"/>
</dbReference>
<organism evidence="3 4">
    <name type="scientific">Phytoactinopolyspora alkaliphila</name>
    <dbReference type="NCBI Taxonomy" id="1783498"/>
    <lineage>
        <taxon>Bacteria</taxon>
        <taxon>Bacillati</taxon>
        <taxon>Actinomycetota</taxon>
        <taxon>Actinomycetes</taxon>
        <taxon>Jiangellales</taxon>
        <taxon>Jiangellaceae</taxon>
        <taxon>Phytoactinopolyspora</taxon>
    </lineage>
</organism>
<dbReference type="SUPFAM" id="SSF63380">
    <property type="entry name" value="Riboflavin synthase domain-like"/>
    <property type="match status" value="1"/>
</dbReference>
<dbReference type="InterPro" id="IPR039261">
    <property type="entry name" value="FNR_nucleotide-bd"/>
</dbReference>
<dbReference type="PROSITE" id="PS51384">
    <property type="entry name" value="FAD_FR"/>
    <property type="match status" value="1"/>
</dbReference>
<feature type="region of interest" description="Disordered" evidence="1">
    <location>
        <begin position="1"/>
        <end position="29"/>
    </location>
</feature>
<keyword evidence="4" id="KW-1185">Reference proteome</keyword>
<dbReference type="EMBL" id="JAAGOB010000003">
    <property type="protein sequence ID" value="NED95041.1"/>
    <property type="molecule type" value="Genomic_DNA"/>
</dbReference>
<dbReference type="AlphaFoldDB" id="A0A6N9YJ19"/>